<keyword evidence="2" id="KW-1185">Reference proteome</keyword>
<dbReference type="Proteomes" id="UP000605427">
    <property type="component" value="Unassembled WGS sequence"/>
</dbReference>
<proteinExistence type="predicted"/>
<accession>A0ABQ2A5L4</accession>
<gene>
    <name evidence="1" type="ORF">GCM10007362_40840</name>
</gene>
<organism evidence="1 2">
    <name type="scientific">Saccharibacillus endophyticus</name>
    <dbReference type="NCBI Taxonomy" id="2060666"/>
    <lineage>
        <taxon>Bacteria</taxon>
        <taxon>Bacillati</taxon>
        <taxon>Bacillota</taxon>
        <taxon>Bacilli</taxon>
        <taxon>Bacillales</taxon>
        <taxon>Paenibacillaceae</taxon>
        <taxon>Saccharibacillus</taxon>
    </lineage>
</organism>
<reference evidence="2" key="1">
    <citation type="journal article" date="2019" name="Int. J. Syst. Evol. Microbiol.">
        <title>The Global Catalogue of Microorganisms (GCM) 10K type strain sequencing project: providing services to taxonomists for standard genome sequencing and annotation.</title>
        <authorList>
            <consortium name="The Broad Institute Genomics Platform"/>
            <consortium name="The Broad Institute Genome Sequencing Center for Infectious Disease"/>
            <person name="Wu L."/>
            <person name="Ma J."/>
        </authorList>
    </citation>
    <scope>NUCLEOTIDE SEQUENCE [LARGE SCALE GENOMIC DNA]</scope>
    <source>
        <strain evidence="2">CCM 8702</strain>
    </source>
</reference>
<evidence type="ECO:0000313" key="1">
    <source>
        <dbReference type="EMBL" id="GGH84834.1"/>
    </source>
</evidence>
<dbReference type="EMBL" id="BMDD01000005">
    <property type="protein sequence ID" value="GGH84834.1"/>
    <property type="molecule type" value="Genomic_DNA"/>
</dbReference>
<sequence length="126" mass="14672">MKTTRRTIVVGDRAFVYWHAGGARFTLYLSPKEQKNTKLVLVFPAFPPDEDPHTSWTFYEISARQNGESANIHLGRPRSIAEIIAHLQRRRPELWQIGQTKLIENAWTLLDEMGYTECKPLWKGEF</sequence>
<protein>
    <submittedName>
        <fullName evidence="1">Uncharacterized protein</fullName>
    </submittedName>
</protein>
<comment type="caution">
    <text evidence="1">The sequence shown here is derived from an EMBL/GenBank/DDBJ whole genome shotgun (WGS) entry which is preliminary data.</text>
</comment>
<evidence type="ECO:0000313" key="2">
    <source>
        <dbReference type="Proteomes" id="UP000605427"/>
    </source>
</evidence>
<name>A0ABQ2A5L4_9BACL</name>
<dbReference type="RefSeq" id="WP_172241568.1">
    <property type="nucleotide sequence ID" value="NZ_BMDD01000005.1"/>
</dbReference>